<dbReference type="AlphaFoldDB" id="A0A6A3CBQ1"/>
<keyword evidence="3" id="KW-1185">Reference proteome</keyword>
<accession>A0A6A3CBQ1</accession>
<dbReference type="Proteomes" id="UP000436088">
    <property type="component" value="Unassembled WGS sequence"/>
</dbReference>
<evidence type="ECO:0000256" key="1">
    <source>
        <dbReference type="SAM" id="MobiDB-lite"/>
    </source>
</evidence>
<reference evidence="2" key="1">
    <citation type="submission" date="2019-09" db="EMBL/GenBank/DDBJ databases">
        <title>Draft genome information of white flower Hibiscus syriacus.</title>
        <authorList>
            <person name="Kim Y.-M."/>
        </authorList>
    </citation>
    <scope>NUCLEOTIDE SEQUENCE [LARGE SCALE GENOMIC DNA]</scope>
    <source>
        <strain evidence="2">YM2019G1</strain>
    </source>
</reference>
<evidence type="ECO:0000313" key="3">
    <source>
        <dbReference type="Proteomes" id="UP000436088"/>
    </source>
</evidence>
<sequence>MLSFQTQSSRTFSYLREEGYDQQMRRSISVGHFCQTQVSVRDQEGDRRDEECRFSSGIAGSSKQPDEAGKVSDRMSVLQCAMKRSFSGGRLFLARQGRVRDLSITI</sequence>
<organism evidence="2 3">
    <name type="scientific">Hibiscus syriacus</name>
    <name type="common">Rose of Sharon</name>
    <dbReference type="NCBI Taxonomy" id="106335"/>
    <lineage>
        <taxon>Eukaryota</taxon>
        <taxon>Viridiplantae</taxon>
        <taxon>Streptophyta</taxon>
        <taxon>Embryophyta</taxon>
        <taxon>Tracheophyta</taxon>
        <taxon>Spermatophyta</taxon>
        <taxon>Magnoliopsida</taxon>
        <taxon>eudicotyledons</taxon>
        <taxon>Gunneridae</taxon>
        <taxon>Pentapetalae</taxon>
        <taxon>rosids</taxon>
        <taxon>malvids</taxon>
        <taxon>Malvales</taxon>
        <taxon>Malvaceae</taxon>
        <taxon>Malvoideae</taxon>
        <taxon>Hibiscus</taxon>
    </lineage>
</organism>
<comment type="caution">
    <text evidence="2">The sequence shown here is derived from an EMBL/GenBank/DDBJ whole genome shotgun (WGS) entry which is preliminary data.</text>
</comment>
<dbReference type="EMBL" id="VEPZ02000383">
    <property type="protein sequence ID" value="KAE8726176.1"/>
    <property type="molecule type" value="Genomic_DNA"/>
</dbReference>
<feature type="region of interest" description="Disordered" evidence="1">
    <location>
        <begin position="53"/>
        <end position="72"/>
    </location>
</feature>
<protein>
    <submittedName>
        <fullName evidence="2">Uncharacterized protein</fullName>
    </submittedName>
</protein>
<gene>
    <name evidence="2" type="ORF">F3Y22_tig00007361pilonHSYRG00007</name>
</gene>
<evidence type="ECO:0000313" key="2">
    <source>
        <dbReference type="EMBL" id="KAE8726176.1"/>
    </source>
</evidence>
<proteinExistence type="predicted"/>
<name>A0A6A3CBQ1_HIBSY</name>